<feature type="transmembrane region" description="Helical" evidence="1">
    <location>
        <begin position="144"/>
        <end position="163"/>
    </location>
</feature>
<dbReference type="RefSeq" id="WP_114744600.1">
    <property type="nucleotide sequence ID" value="NZ_QQAY01000002.1"/>
</dbReference>
<keyword evidence="1" id="KW-0812">Transmembrane</keyword>
<dbReference type="OrthoDB" id="2595090at2"/>
<feature type="transmembrane region" description="Helical" evidence="1">
    <location>
        <begin position="91"/>
        <end position="113"/>
    </location>
</feature>
<keyword evidence="1" id="KW-1133">Transmembrane helix</keyword>
<evidence type="ECO:0008006" key="4">
    <source>
        <dbReference type="Google" id="ProtNLM"/>
    </source>
</evidence>
<dbReference type="AlphaFoldDB" id="A0A370GPZ4"/>
<reference evidence="2 3" key="1">
    <citation type="submission" date="2018-07" db="EMBL/GenBank/DDBJ databases">
        <title>Genomic Encyclopedia of Type Strains, Phase IV (KMG-IV): sequencing the most valuable type-strain genomes for metagenomic binning, comparative biology and taxonomic classification.</title>
        <authorList>
            <person name="Goeker M."/>
        </authorList>
    </citation>
    <scope>NUCLEOTIDE SEQUENCE [LARGE SCALE GENOMIC DNA]</scope>
    <source>
        <strain evidence="2 3">DSM 25281</strain>
    </source>
</reference>
<dbReference type="Proteomes" id="UP000255326">
    <property type="component" value="Unassembled WGS sequence"/>
</dbReference>
<keyword evidence="1" id="KW-0472">Membrane</keyword>
<dbReference type="EMBL" id="QQAY01000002">
    <property type="protein sequence ID" value="RDI45788.1"/>
    <property type="molecule type" value="Genomic_DNA"/>
</dbReference>
<feature type="transmembrane region" description="Helical" evidence="1">
    <location>
        <begin position="36"/>
        <end position="55"/>
    </location>
</feature>
<dbReference type="InterPro" id="IPR058247">
    <property type="entry name" value="DUF1453"/>
</dbReference>
<evidence type="ECO:0000313" key="3">
    <source>
        <dbReference type="Proteomes" id="UP000255326"/>
    </source>
</evidence>
<protein>
    <recommendedName>
        <fullName evidence="4">DUF1453 domain-containing protein</fullName>
    </recommendedName>
</protein>
<proteinExistence type="predicted"/>
<name>A0A370GPZ4_9BACI</name>
<evidence type="ECO:0000256" key="1">
    <source>
        <dbReference type="SAM" id="Phobius"/>
    </source>
</evidence>
<comment type="caution">
    <text evidence="2">The sequence shown here is derived from an EMBL/GenBank/DDBJ whole genome shotgun (WGS) entry which is preliminary data.</text>
</comment>
<accession>A0A370GPZ4</accession>
<gene>
    <name evidence="2" type="ORF">DFR59_102422</name>
</gene>
<feature type="transmembrane region" description="Helical" evidence="1">
    <location>
        <begin position="61"/>
        <end position="79"/>
    </location>
</feature>
<sequence length="182" mass="21197">MQNIFQFIVPAAIIGFVLYRRIRRSIGFQLYKQRRLIVRMSIFSILLVLILGLSFSHPINLLYDFLGAAAGSLILMYAIRKSLFEMKEDGLYYRTHIWIESFILFVFLSRFIYRFTNWGSISQAAADAGNNPDQVNIAFTSDPISRAVFFLLAVYYIGFYFYVWKKGKVLLQETESKPTIQI</sequence>
<evidence type="ECO:0000313" key="2">
    <source>
        <dbReference type="EMBL" id="RDI45788.1"/>
    </source>
</evidence>
<dbReference type="Pfam" id="PF07301">
    <property type="entry name" value="DUF1453"/>
    <property type="match status" value="1"/>
</dbReference>
<feature type="transmembrane region" description="Helical" evidence="1">
    <location>
        <begin position="6"/>
        <end position="22"/>
    </location>
</feature>
<keyword evidence="3" id="KW-1185">Reference proteome</keyword>
<organism evidence="2 3">
    <name type="scientific">Falsibacillus pallidus</name>
    <dbReference type="NCBI Taxonomy" id="493781"/>
    <lineage>
        <taxon>Bacteria</taxon>
        <taxon>Bacillati</taxon>
        <taxon>Bacillota</taxon>
        <taxon>Bacilli</taxon>
        <taxon>Bacillales</taxon>
        <taxon>Bacillaceae</taxon>
        <taxon>Falsibacillus</taxon>
    </lineage>
</organism>